<sequence length="220" mass="24199">MNNVAMLSGRSAKPEGRRKAPPKAVVEHKQAATPAPSRYGHWFYGEKVAIRKLRQITDDMTAGEVADATRENLALIGEETCKRITAKLPSGHTLHKAVRAATLLSAPHLGACKFGEIITDYEHDRYDLVQVFLANFSGQLDTSDTTHFLKPLSRSYDQMFFGLHVQVDRAGNPLGFNRNLGVNGIAFQTRDLVKAFFHVAATSTGTPEDTLRARATPPRA</sequence>
<keyword evidence="3" id="KW-1185">Reference proteome</keyword>
<dbReference type="Proteomes" id="UP001208771">
    <property type="component" value="Unassembled WGS sequence"/>
</dbReference>
<dbReference type="RefSeq" id="WP_306413072.1">
    <property type="nucleotide sequence ID" value="NZ_JANFPI010000009.1"/>
</dbReference>
<dbReference type="EMBL" id="JANFPI010000009">
    <property type="protein sequence ID" value="MCX8999577.1"/>
    <property type="molecule type" value="Genomic_DNA"/>
</dbReference>
<evidence type="ECO:0000313" key="3">
    <source>
        <dbReference type="Proteomes" id="UP001208771"/>
    </source>
</evidence>
<reference evidence="2" key="1">
    <citation type="submission" date="2022-07" db="EMBL/GenBank/DDBJ databases">
        <title>Ectorhizobium quercum gen.nov., sp. nov.</title>
        <authorList>
            <person name="Ma T."/>
            <person name="Li Y."/>
        </authorList>
    </citation>
    <scope>NUCLEOTIDE SEQUENCE</scope>
    <source>
        <strain evidence="2">BDR2-2</strain>
    </source>
</reference>
<organism evidence="2 3">
    <name type="scientific">Ectorhizobium quercum</name>
    <dbReference type="NCBI Taxonomy" id="2965071"/>
    <lineage>
        <taxon>Bacteria</taxon>
        <taxon>Pseudomonadati</taxon>
        <taxon>Pseudomonadota</taxon>
        <taxon>Alphaproteobacteria</taxon>
        <taxon>Hyphomicrobiales</taxon>
        <taxon>Rhizobiaceae</taxon>
        <taxon>Ectorhizobium</taxon>
    </lineage>
</organism>
<gene>
    <name evidence="2" type="ORF">NOF55_20945</name>
</gene>
<comment type="caution">
    <text evidence="2">The sequence shown here is derived from an EMBL/GenBank/DDBJ whole genome shotgun (WGS) entry which is preliminary data.</text>
</comment>
<accession>A0AAE3SWV1</accession>
<proteinExistence type="predicted"/>
<protein>
    <submittedName>
        <fullName evidence="2">Uncharacterized protein</fullName>
    </submittedName>
</protein>
<name>A0AAE3SWV1_9HYPH</name>
<dbReference type="Pfam" id="PF20361">
    <property type="entry name" value="DUF6656"/>
    <property type="match status" value="1"/>
</dbReference>
<evidence type="ECO:0000313" key="2">
    <source>
        <dbReference type="EMBL" id="MCX8999577.1"/>
    </source>
</evidence>
<evidence type="ECO:0000256" key="1">
    <source>
        <dbReference type="SAM" id="MobiDB-lite"/>
    </source>
</evidence>
<dbReference type="InterPro" id="IPR046597">
    <property type="entry name" value="DUF6656"/>
</dbReference>
<feature type="region of interest" description="Disordered" evidence="1">
    <location>
        <begin position="1"/>
        <end position="31"/>
    </location>
</feature>
<dbReference type="AlphaFoldDB" id="A0AAE3SWV1"/>